<dbReference type="InterPro" id="IPR011814">
    <property type="entry name" value="BioC"/>
</dbReference>
<dbReference type="GO" id="GO:0010340">
    <property type="term" value="F:carboxyl-O-methyltransferase activity"/>
    <property type="evidence" value="ECO:0007669"/>
    <property type="project" value="UniProtKB-UniRule"/>
</dbReference>
<dbReference type="InterPro" id="IPR013216">
    <property type="entry name" value="Methyltransf_11"/>
</dbReference>
<dbReference type="EMBL" id="CYGZ01000004">
    <property type="protein sequence ID" value="CUA79429.1"/>
    <property type="molecule type" value="Genomic_DNA"/>
</dbReference>
<dbReference type="GO" id="GO:0102130">
    <property type="term" value="F:malonyl-CoA methyltransferase activity"/>
    <property type="evidence" value="ECO:0007669"/>
    <property type="project" value="UniProtKB-EC"/>
</dbReference>
<keyword evidence="11" id="KW-1185">Reference proteome</keyword>
<keyword evidence="4 8" id="KW-0489">Methyltransferase</keyword>
<keyword evidence="7 8" id="KW-0093">Biotin biosynthesis</keyword>
<dbReference type="EC" id="2.1.1.197" evidence="3 8"/>
<dbReference type="Gene3D" id="3.40.50.150">
    <property type="entry name" value="Vaccinia Virus protein VP39"/>
    <property type="match status" value="1"/>
</dbReference>
<evidence type="ECO:0000256" key="8">
    <source>
        <dbReference type="HAMAP-Rule" id="MF_00835"/>
    </source>
</evidence>
<dbReference type="RefSeq" id="WP_055440603.1">
    <property type="nucleotide sequence ID" value="NZ_BAABDZ010000035.1"/>
</dbReference>
<comment type="pathway">
    <text evidence="2 8">Cofactor biosynthesis; biotin biosynthesis.</text>
</comment>
<gene>
    <name evidence="8" type="primary">bioC</name>
    <name evidence="10" type="ORF">Ga0061060_10425</name>
</gene>
<organism evidence="10 11">
    <name type="scientific">Anoxybacillus suryakundensis</name>
    <dbReference type="NCBI Taxonomy" id="1325335"/>
    <lineage>
        <taxon>Bacteria</taxon>
        <taxon>Bacillati</taxon>
        <taxon>Bacillota</taxon>
        <taxon>Bacilli</taxon>
        <taxon>Bacillales</taxon>
        <taxon>Anoxybacillaceae</taxon>
        <taxon>Anoxybacillus</taxon>
    </lineage>
</organism>
<accession>A0A0K6GL05</accession>
<evidence type="ECO:0000259" key="9">
    <source>
        <dbReference type="Pfam" id="PF08241"/>
    </source>
</evidence>
<proteinExistence type="inferred from homology"/>
<evidence type="ECO:0000256" key="6">
    <source>
        <dbReference type="ARBA" id="ARBA00022691"/>
    </source>
</evidence>
<keyword evidence="5 8" id="KW-0808">Transferase</keyword>
<dbReference type="STRING" id="1325335.GCA_001418025_00736"/>
<evidence type="ECO:0000256" key="7">
    <source>
        <dbReference type="ARBA" id="ARBA00022756"/>
    </source>
</evidence>
<protein>
    <recommendedName>
        <fullName evidence="3 8">Malonyl-[acyl-carrier protein] O-methyltransferase</fullName>
        <shortName evidence="8">Malonyl-ACP O-methyltransferase</shortName>
        <ecNumber evidence="3 8">2.1.1.197</ecNumber>
    </recommendedName>
    <alternativeName>
        <fullName evidence="8">Biotin synthesis protein BioC</fullName>
    </alternativeName>
</protein>
<dbReference type="NCBIfam" id="TIGR02072">
    <property type="entry name" value="BioC"/>
    <property type="match status" value="1"/>
</dbReference>
<dbReference type="PANTHER" id="PTHR43861:SF1">
    <property type="entry name" value="TRANS-ACONITATE 2-METHYLTRANSFERASE"/>
    <property type="match status" value="1"/>
</dbReference>
<dbReference type="Pfam" id="PF08241">
    <property type="entry name" value="Methyltransf_11"/>
    <property type="match status" value="1"/>
</dbReference>
<dbReference type="GO" id="GO:0009102">
    <property type="term" value="P:biotin biosynthetic process"/>
    <property type="evidence" value="ECO:0007669"/>
    <property type="project" value="UniProtKB-UniRule"/>
</dbReference>
<evidence type="ECO:0000313" key="11">
    <source>
        <dbReference type="Proteomes" id="UP000182738"/>
    </source>
</evidence>
<dbReference type="OrthoDB" id="9760689at2"/>
<dbReference type="InterPro" id="IPR029063">
    <property type="entry name" value="SAM-dependent_MTases_sf"/>
</dbReference>
<dbReference type="GO" id="GO:0032259">
    <property type="term" value="P:methylation"/>
    <property type="evidence" value="ECO:0007669"/>
    <property type="project" value="UniProtKB-KW"/>
</dbReference>
<evidence type="ECO:0000256" key="2">
    <source>
        <dbReference type="ARBA" id="ARBA00004746"/>
    </source>
</evidence>
<dbReference type="PANTHER" id="PTHR43861">
    <property type="entry name" value="TRANS-ACONITATE 2-METHYLTRANSFERASE-RELATED"/>
    <property type="match status" value="1"/>
</dbReference>
<evidence type="ECO:0000256" key="1">
    <source>
        <dbReference type="ARBA" id="ARBA00000852"/>
    </source>
</evidence>
<name>A0A0K6GL05_9BACL</name>
<comment type="similarity">
    <text evidence="8">Belongs to the methyltransferase superfamily.</text>
</comment>
<evidence type="ECO:0000256" key="5">
    <source>
        <dbReference type="ARBA" id="ARBA00022679"/>
    </source>
</evidence>
<dbReference type="HAMAP" id="MF_00835">
    <property type="entry name" value="BioC"/>
    <property type="match status" value="1"/>
</dbReference>
<evidence type="ECO:0000256" key="3">
    <source>
        <dbReference type="ARBA" id="ARBA00012327"/>
    </source>
</evidence>
<keyword evidence="6 8" id="KW-0949">S-adenosyl-L-methionine</keyword>
<dbReference type="GO" id="GO:0008757">
    <property type="term" value="F:S-adenosylmethionine-dependent methyltransferase activity"/>
    <property type="evidence" value="ECO:0007669"/>
    <property type="project" value="InterPro"/>
</dbReference>
<evidence type="ECO:0000313" key="10">
    <source>
        <dbReference type="EMBL" id="CUA79429.1"/>
    </source>
</evidence>
<evidence type="ECO:0000256" key="4">
    <source>
        <dbReference type="ARBA" id="ARBA00022603"/>
    </source>
</evidence>
<feature type="domain" description="Methyltransferase type 11" evidence="9">
    <location>
        <begin position="44"/>
        <end position="138"/>
    </location>
</feature>
<comment type="catalytic activity">
    <reaction evidence="1 8">
        <text>malonyl-[ACP] + S-adenosyl-L-methionine = malonyl-[ACP] methyl ester + S-adenosyl-L-homocysteine</text>
        <dbReference type="Rhea" id="RHEA:17105"/>
        <dbReference type="Rhea" id="RHEA-COMP:9623"/>
        <dbReference type="Rhea" id="RHEA-COMP:9954"/>
        <dbReference type="ChEBI" id="CHEBI:57856"/>
        <dbReference type="ChEBI" id="CHEBI:59789"/>
        <dbReference type="ChEBI" id="CHEBI:78449"/>
        <dbReference type="ChEBI" id="CHEBI:78845"/>
        <dbReference type="EC" id="2.1.1.197"/>
    </reaction>
</comment>
<comment type="function">
    <text evidence="8">Converts the free carboxyl group of a malonyl-thioester to its methyl ester by transfer of a methyl group from S-adenosyl-L-methionine (SAM). It allows to synthesize pimeloyl-ACP via the fatty acid synthetic pathway.</text>
</comment>
<dbReference type="CDD" id="cd02440">
    <property type="entry name" value="AdoMet_MTases"/>
    <property type="match status" value="1"/>
</dbReference>
<dbReference type="Proteomes" id="UP000182738">
    <property type="component" value="Unassembled WGS sequence"/>
</dbReference>
<sequence length="255" mass="29538">MIDKQLMQKRFSERAKTYDQFANVQKKMAHKLMKHIARPPKTILEIGCGTGYLTKLLHDAYPHAKLTAVDIAPGMIQMAKQRLGDAPITWLCADVEEAPIDEMYDIIISNATFQWFVQPKRTIAKLVNQRNEGGQLLFSTFGNRTFYELHTSFAYALASEHIDEPLRIGPSFPTFSDWLHMHPYARGHERMEVEYFPSVRDFFLSLRHIGATNSTSGRYCQRPSVFKTMMNEYESRFAENGFIRATYHCIWIDIT</sequence>
<reference evidence="11" key="1">
    <citation type="submission" date="2015-08" db="EMBL/GenBank/DDBJ databases">
        <authorList>
            <person name="Varghese N."/>
        </authorList>
    </citation>
    <scope>NUCLEOTIDE SEQUENCE [LARGE SCALE GENOMIC DNA]</scope>
    <source>
        <strain evidence="11">DSM 27374</strain>
    </source>
</reference>
<dbReference type="UniPathway" id="UPA00078"/>
<dbReference type="AlphaFoldDB" id="A0A0K6GL05"/>
<dbReference type="SUPFAM" id="SSF53335">
    <property type="entry name" value="S-adenosyl-L-methionine-dependent methyltransferases"/>
    <property type="match status" value="1"/>
</dbReference>